<accession>A0A1R0F723</accession>
<organism evidence="2 3">
    <name type="scientific">Bartonella apis</name>
    <dbReference type="NCBI Taxonomy" id="1686310"/>
    <lineage>
        <taxon>Bacteria</taxon>
        <taxon>Pseudomonadati</taxon>
        <taxon>Pseudomonadota</taxon>
        <taxon>Alphaproteobacteria</taxon>
        <taxon>Hyphomicrobiales</taxon>
        <taxon>Bartonellaceae</taxon>
        <taxon>Bartonella</taxon>
    </lineage>
</organism>
<feature type="chain" id="PRO_5012842032" evidence="1">
    <location>
        <begin position="22"/>
        <end position="177"/>
    </location>
</feature>
<proteinExistence type="predicted"/>
<dbReference type="Proteomes" id="UP000187344">
    <property type="component" value="Unassembled WGS sequence"/>
</dbReference>
<reference evidence="2 3" key="1">
    <citation type="submission" date="2016-12" db="EMBL/GenBank/DDBJ databases">
        <title>Comparative genomics of Bartonella apis.</title>
        <authorList>
            <person name="Engel P."/>
        </authorList>
    </citation>
    <scope>NUCLEOTIDE SEQUENCE [LARGE SCALE GENOMIC DNA]</scope>
    <source>
        <strain evidence="2 3">PEB0149</strain>
    </source>
</reference>
<keyword evidence="3" id="KW-1185">Reference proteome</keyword>
<name>A0A1R0F723_9HYPH</name>
<evidence type="ECO:0000313" key="2">
    <source>
        <dbReference type="EMBL" id="OLY42760.1"/>
    </source>
</evidence>
<dbReference type="RefSeq" id="WP_075870600.1">
    <property type="nucleotide sequence ID" value="NZ_CAMLCQ010000020.1"/>
</dbReference>
<keyword evidence="1" id="KW-0732">Signal</keyword>
<gene>
    <name evidence="2" type="ORF">PEB0149_001670</name>
</gene>
<evidence type="ECO:0000313" key="3">
    <source>
        <dbReference type="Proteomes" id="UP000187344"/>
    </source>
</evidence>
<protein>
    <submittedName>
        <fullName evidence="2">Uncharacterized protein</fullName>
    </submittedName>
</protein>
<comment type="caution">
    <text evidence="2">The sequence shown here is derived from an EMBL/GenBank/DDBJ whole genome shotgun (WGS) entry which is preliminary data.</text>
</comment>
<dbReference type="AlphaFoldDB" id="A0A1R0F723"/>
<feature type="signal peptide" evidence="1">
    <location>
        <begin position="1"/>
        <end position="21"/>
    </location>
</feature>
<evidence type="ECO:0000256" key="1">
    <source>
        <dbReference type="SAM" id="SignalP"/>
    </source>
</evidence>
<dbReference type="OrthoDB" id="7915172at2"/>
<sequence length="177" mass="18638">MKKIVSAFVGLTIATSASVTASRAADSDAEFFHSIEGSWAGPGEVVAGKYKGTKFTCTFAGTSEISQVGMTLDGNCRVGVFSQPMKATVSRGPSGFSGEFNDGSKGDGLDVVSGKVGADRMVFGLNRKQLNGAMMARLEDKNSMNITVSVKIQDDLIPVVGMKLKRTGDVPRDFAKK</sequence>
<dbReference type="EMBL" id="LXYT01000003">
    <property type="protein sequence ID" value="OLY42760.1"/>
    <property type="molecule type" value="Genomic_DNA"/>
</dbReference>